<evidence type="ECO:0000256" key="3">
    <source>
        <dbReference type="SAM" id="MobiDB-lite"/>
    </source>
</evidence>
<accession>A0A6J1WTE0</accession>
<protein>
    <submittedName>
        <fullName evidence="6">Uncharacterized protein LOC113515674</fullName>
    </submittedName>
</protein>
<feature type="compositionally biased region" description="Polar residues" evidence="3">
    <location>
        <begin position="162"/>
        <end position="172"/>
    </location>
</feature>
<sequence>MAPIRYSLHYEDYSEHLMSRFGKLLQMQSLVDMTLMCSSHTLRVHKAVLAASSAYFQEVLQKQTGEPLIILKMRFSVLKCLVEFMYCGKTQCLEENLDELVSAAQFLKIKGLSKVTKEGLGITSTDELPVFTPPVVINRPPQSFIDLHTQDIDPKPPPPIPSTTSTNQSVDSLGRTNKDMVVRIPFDIENGNSGSSGMDYTEGLRAIKPRRGRPSVRQRSGWDNSGVLGRAAERALLRREQDSRKAIHQLKHLQSRHMQDYMDRVTLSQAVNSICGPETSTSQNYMVIDNDLINMDQAVSSNALDPSIGYSKDNMVTNSITSSYSTTPICNSINDTTNSGISTAMSQYVNALKNAGLPTDLPILFESGDGSYINVNEQVLLDMVQSSEIQYEVIEQPNIIEKVADPSEIKSIDDLSKSIERGEMLLGSKFHASTTRTPKDTDQFSQEDAINSLNAILPDNLESFTEQQNYVVMDPRLQDNNSSIETVNTPDFSCIDGDMQFFTKSMSDDIKKYYEEQQLNDTRDTEQLCPTSASLDSNFNMSLLDTKTTDLTDNLNQQYNSDLRRNVECYDFSLQLPQSTEFKDDALDCLISTPKQTDVDNTTFETNDQLDQTAQERDEIIKDLMNIEESIRLSQNNVNKVNDDSNIKDFNDSSLSMEFDTENLNTTKRKTNTDSTASDLNWHIDIDNKRCERDVENNDMTNNVNHEDSDTLMTVENSVIDLTESMNDNSEQWDSVANKSDNVEEKENEQPNAKDDCKALENDIPFAVGLLPLKQTQPVEGNSLLKRKNSIDTELFDKLDTKCLKRKVKYKNL</sequence>
<dbReference type="Pfam" id="PF00651">
    <property type="entry name" value="BTB"/>
    <property type="match status" value="1"/>
</dbReference>
<dbReference type="GO" id="GO:0006357">
    <property type="term" value="P:regulation of transcription by RNA polymerase II"/>
    <property type="evidence" value="ECO:0007669"/>
    <property type="project" value="TreeGrafter"/>
</dbReference>
<evidence type="ECO:0000256" key="2">
    <source>
        <dbReference type="ARBA" id="ARBA00023242"/>
    </source>
</evidence>
<dbReference type="RefSeq" id="XP_026755738.2">
    <property type="nucleotide sequence ID" value="XM_026899937.3"/>
</dbReference>
<dbReference type="GO" id="GO:0008406">
    <property type="term" value="P:gonad development"/>
    <property type="evidence" value="ECO:0007669"/>
    <property type="project" value="UniProtKB-ARBA"/>
</dbReference>
<dbReference type="InterPro" id="IPR051095">
    <property type="entry name" value="Dros_DevTransReg"/>
</dbReference>
<dbReference type="InterPro" id="IPR011333">
    <property type="entry name" value="SKP1/BTB/POZ_sf"/>
</dbReference>
<feature type="compositionally biased region" description="Polar residues" evidence="3">
    <location>
        <begin position="725"/>
        <end position="740"/>
    </location>
</feature>
<dbReference type="KEGG" id="gmw:113515674"/>
<dbReference type="GO" id="GO:0007464">
    <property type="term" value="P:R3/R4 cell fate commitment"/>
    <property type="evidence" value="ECO:0007669"/>
    <property type="project" value="UniProtKB-ARBA"/>
</dbReference>
<dbReference type="GO" id="GO:0016199">
    <property type="term" value="P:axon midline choice point recognition"/>
    <property type="evidence" value="ECO:0007669"/>
    <property type="project" value="UniProtKB-ARBA"/>
</dbReference>
<evidence type="ECO:0000256" key="1">
    <source>
        <dbReference type="ARBA" id="ARBA00004123"/>
    </source>
</evidence>
<dbReference type="InParanoid" id="A0A6J1WTE0"/>
<dbReference type="SUPFAM" id="SSF54695">
    <property type="entry name" value="POZ domain"/>
    <property type="match status" value="1"/>
</dbReference>
<comment type="subcellular location">
    <subcellularLocation>
        <location evidence="1">Nucleus</location>
    </subcellularLocation>
</comment>
<dbReference type="GO" id="GO:0005634">
    <property type="term" value="C:nucleus"/>
    <property type="evidence" value="ECO:0007669"/>
    <property type="project" value="UniProtKB-SubCell"/>
</dbReference>
<dbReference type="GO" id="GO:0048813">
    <property type="term" value="P:dendrite morphogenesis"/>
    <property type="evidence" value="ECO:0007669"/>
    <property type="project" value="UniProtKB-ARBA"/>
</dbReference>
<organism evidence="5 6">
    <name type="scientific">Galleria mellonella</name>
    <name type="common">Greater wax moth</name>
    <dbReference type="NCBI Taxonomy" id="7137"/>
    <lineage>
        <taxon>Eukaryota</taxon>
        <taxon>Metazoa</taxon>
        <taxon>Ecdysozoa</taxon>
        <taxon>Arthropoda</taxon>
        <taxon>Hexapoda</taxon>
        <taxon>Insecta</taxon>
        <taxon>Pterygota</taxon>
        <taxon>Neoptera</taxon>
        <taxon>Endopterygota</taxon>
        <taxon>Lepidoptera</taxon>
        <taxon>Glossata</taxon>
        <taxon>Ditrysia</taxon>
        <taxon>Pyraloidea</taxon>
        <taxon>Pyralidae</taxon>
        <taxon>Galleriinae</taxon>
        <taxon>Galleria</taxon>
    </lineage>
</organism>
<dbReference type="PANTHER" id="PTHR23110">
    <property type="entry name" value="BTB DOMAIN TRANSCRIPTION FACTOR"/>
    <property type="match status" value="1"/>
</dbReference>
<dbReference type="PANTHER" id="PTHR23110:SF109">
    <property type="entry name" value="FI07618P-RELATED"/>
    <property type="match status" value="1"/>
</dbReference>
<evidence type="ECO:0000259" key="4">
    <source>
        <dbReference type="PROSITE" id="PS50097"/>
    </source>
</evidence>
<dbReference type="SMART" id="SM00225">
    <property type="entry name" value="BTB"/>
    <property type="match status" value="1"/>
</dbReference>
<dbReference type="InterPro" id="IPR000210">
    <property type="entry name" value="BTB/POZ_dom"/>
</dbReference>
<dbReference type="AlphaFoldDB" id="A0A6J1WTE0"/>
<dbReference type="GO" id="GO:0045467">
    <property type="term" value="P:R7 cell development"/>
    <property type="evidence" value="ECO:0007669"/>
    <property type="project" value="UniProtKB-ARBA"/>
</dbReference>
<dbReference type="GO" id="GO:0035167">
    <property type="term" value="P:larval lymph gland hemopoiesis"/>
    <property type="evidence" value="ECO:0007669"/>
    <property type="project" value="UniProtKB-ARBA"/>
</dbReference>
<name>A0A6J1WTE0_GALME</name>
<dbReference type="GeneID" id="113515674"/>
<feature type="compositionally biased region" description="Basic and acidic residues" evidence="3">
    <location>
        <begin position="741"/>
        <end position="754"/>
    </location>
</feature>
<dbReference type="Gene3D" id="3.30.710.10">
    <property type="entry name" value="Potassium Channel Kv1.1, Chain A"/>
    <property type="match status" value="1"/>
</dbReference>
<feature type="region of interest" description="Disordered" evidence="3">
    <location>
        <begin position="153"/>
        <end position="172"/>
    </location>
</feature>
<feature type="domain" description="BTB" evidence="4">
    <location>
        <begin position="31"/>
        <end position="94"/>
    </location>
</feature>
<evidence type="ECO:0000313" key="5">
    <source>
        <dbReference type="Proteomes" id="UP001652740"/>
    </source>
</evidence>
<gene>
    <name evidence="6" type="primary">LOC113515674</name>
</gene>
<reference evidence="6" key="1">
    <citation type="submission" date="2025-08" db="UniProtKB">
        <authorList>
            <consortium name="RefSeq"/>
        </authorList>
    </citation>
    <scope>IDENTIFICATION</scope>
    <source>
        <tissue evidence="6">Whole larvae</tissue>
    </source>
</reference>
<keyword evidence="2" id="KW-0539">Nucleus</keyword>
<dbReference type="Proteomes" id="UP001652740">
    <property type="component" value="Unplaced"/>
</dbReference>
<dbReference type="PROSITE" id="PS50097">
    <property type="entry name" value="BTB"/>
    <property type="match status" value="1"/>
</dbReference>
<evidence type="ECO:0000313" key="6">
    <source>
        <dbReference type="RefSeq" id="XP_026755738.2"/>
    </source>
</evidence>
<dbReference type="GO" id="GO:0045476">
    <property type="term" value="P:nurse cell apoptotic process"/>
    <property type="evidence" value="ECO:0007669"/>
    <property type="project" value="UniProtKB-ARBA"/>
</dbReference>
<feature type="region of interest" description="Disordered" evidence="3">
    <location>
        <begin position="725"/>
        <end position="754"/>
    </location>
</feature>
<proteinExistence type="predicted"/>
<dbReference type="GO" id="GO:0007526">
    <property type="term" value="P:larval somatic muscle development"/>
    <property type="evidence" value="ECO:0007669"/>
    <property type="project" value="UniProtKB-ARBA"/>
</dbReference>
<keyword evidence="5" id="KW-1185">Reference proteome</keyword>